<dbReference type="GeneID" id="35597991"/>
<dbReference type="InterPro" id="IPR029058">
    <property type="entry name" value="AB_hydrolase_fold"/>
</dbReference>
<dbReference type="OrthoDB" id="190201at2759"/>
<dbReference type="EMBL" id="FJUY01000003">
    <property type="protein sequence ID" value="CZT16944.1"/>
    <property type="molecule type" value="Genomic_DNA"/>
</dbReference>
<keyword evidence="4" id="KW-1185">Reference proteome</keyword>
<proteinExistence type="predicted"/>
<evidence type="ECO:0000313" key="3">
    <source>
        <dbReference type="EMBL" id="CZT16944.1"/>
    </source>
</evidence>
<dbReference type="RefSeq" id="XP_023623837.1">
    <property type="nucleotide sequence ID" value="XM_023768069.1"/>
</dbReference>
<dbReference type="InterPro" id="IPR000073">
    <property type="entry name" value="AB_hydrolase_1"/>
</dbReference>
<evidence type="ECO:0000259" key="2">
    <source>
        <dbReference type="Pfam" id="PF12697"/>
    </source>
</evidence>
<dbReference type="SUPFAM" id="SSF53474">
    <property type="entry name" value="alpha/beta-Hydrolases"/>
    <property type="match status" value="1"/>
</dbReference>
<keyword evidence="1" id="KW-0732">Signal</keyword>
<dbReference type="Gene3D" id="3.40.50.1820">
    <property type="entry name" value="alpha/beta hydrolase"/>
    <property type="match status" value="1"/>
</dbReference>
<name>A0A2D3V375_9PEZI</name>
<organism evidence="3 4">
    <name type="scientific">Ramularia collo-cygni</name>
    <dbReference type="NCBI Taxonomy" id="112498"/>
    <lineage>
        <taxon>Eukaryota</taxon>
        <taxon>Fungi</taxon>
        <taxon>Dikarya</taxon>
        <taxon>Ascomycota</taxon>
        <taxon>Pezizomycotina</taxon>
        <taxon>Dothideomycetes</taxon>
        <taxon>Dothideomycetidae</taxon>
        <taxon>Mycosphaerellales</taxon>
        <taxon>Mycosphaerellaceae</taxon>
        <taxon>Ramularia</taxon>
    </lineage>
</organism>
<dbReference type="PANTHER" id="PTHR42886">
    <property type="entry name" value="RE40534P-RELATED"/>
    <property type="match status" value="1"/>
</dbReference>
<dbReference type="Pfam" id="PF12697">
    <property type="entry name" value="Abhydrolase_6"/>
    <property type="match status" value="1"/>
</dbReference>
<sequence length="394" mass="42282">MKSFATAAIAATLAGSVSATIPIYSSGKTCHNITVPVCITARNGVFDKEKLTPKSNIDVTNFILNNARQGHNYTQEQLKGYTDFTGTYNLSTTYCAPTHGAPSTVQLLTHGIGFDRSYWDFPYNNYNYSYVNRAVEEYGYATFSHDRLGIGMSSHGEPVNEIQVALEVAALKELTDLLRAGKIAGVPKFKKVLHVGHSFGSVQSYALAAMYPDITDGLGLTGFSQNGTFLPFFQYGGDFTQANLNPALKSYVDGYLAPASASAVQTNFFAEGDFDPKILEVATMTGQPVTVGELLTIGGAAAAKNPTKAPVLIITGERDVPFCGGDCFIAPTGFKSIPQTSAAMFPNTRKFQVDIVPGAGHGLNLQYSHPQTYTSILEFFKANGAGPNALLRRV</sequence>
<protein>
    <recommendedName>
        <fullName evidence="2">AB hydrolase-1 domain-containing protein</fullName>
    </recommendedName>
</protein>
<feature type="signal peptide" evidence="1">
    <location>
        <begin position="1"/>
        <end position="19"/>
    </location>
</feature>
<accession>A0A2D3V375</accession>
<reference evidence="3 4" key="1">
    <citation type="submission" date="2016-03" db="EMBL/GenBank/DDBJ databases">
        <authorList>
            <person name="Ploux O."/>
        </authorList>
    </citation>
    <scope>NUCLEOTIDE SEQUENCE [LARGE SCALE GENOMIC DNA]</scope>
    <source>
        <strain evidence="3 4">URUG2</strain>
    </source>
</reference>
<dbReference type="Proteomes" id="UP000225277">
    <property type="component" value="Unassembled WGS sequence"/>
</dbReference>
<feature type="domain" description="AB hydrolase-1" evidence="2">
    <location>
        <begin position="107"/>
        <end position="371"/>
    </location>
</feature>
<evidence type="ECO:0000313" key="4">
    <source>
        <dbReference type="Proteomes" id="UP000225277"/>
    </source>
</evidence>
<dbReference type="PANTHER" id="PTHR42886:SF87">
    <property type="entry name" value="AB HYDROLASE-1 DOMAIN-CONTAINING PROTEIN"/>
    <property type="match status" value="1"/>
</dbReference>
<feature type="chain" id="PRO_5013918141" description="AB hydrolase-1 domain-containing protein" evidence="1">
    <location>
        <begin position="20"/>
        <end position="394"/>
    </location>
</feature>
<gene>
    <name evidence="3" type="ORF">RCC_02778</name>
</gene>
<evidence type="ECO:0000256" key="1">
    <source>
        <dbReference type="SAM" id="SignalP"/>
    </source>
</evidence>
<dbReference type="AlphaFoldDB" id="A0A2D3V375"/>